<dbReference type="Proteomes" id="UP000177047">
    <property type="component" value="Unassembled WGS sequence"/>
</dbReference>
<evidence type="ECO:0000313" key="2">
    <source>
        <dbReference type="Proteomes" id="UP000177047"/>
    </source>
</evidence>
<keyword evidence="1" id="KW-0966">Cell projection</keyword>
<reference evidence="1 2" key="1">
    <citation type="journal article" date="2016" name="Nat. Commun.">
        <title>Thousands of microbial genomes shed light on interconnected biogeochemical processes in an aquifer system.</title>
        <authorList>
            <person name="Anantharaman K."/>
            <person name="Brown C.T."/>
            <person name="Hug L.A."/>
            <person name="Sharon I."/>
            <person name="Castelle C.J."/>
            <person name="Probst A.J."/>
            <person name="Thomas B.C."/>
            <person name="Singh A."/>
            <person name="Wilkins M.J."/>
            <person name="Karaoz U."/>
            <person name="Brodie E.L."/>
            <person name="Williams K.H."/>
            <person name="Hubbard S.S."/>
            <person name="Banfield J.F."/>
        </authorList>
    </citation>
    <scope>NUCLEOTIDE SEQUENCE [LARGE SCALE GENOMIC DNA]</scope>
</reference>
<dbReference type="InterPro" id="IPR020022">
    <property type="entry name" value="N-acetyl_sugar_amidoTrfase"/>
</dbReference>
<sequence>MAYQLRYCTKCLFPETKPDLFFDESGVCSACKAAELKFAKIDWKQREKDFRTIIDQFKLRDDQIGYDCLIPVSGGKDSTYQAYFIKEVYGMNPLCVCFETTRETELGRRNLSNISKMGIDVIHFHKNYPAYRSMVIEGFKRVGDEMWPNHSGIFTLPILVAIKFNIKLIIWGENPQQEYGGPWESIENHTLTRKWLEEFGGLLGNRIQDMIGVDGLTVKELTPYFYPTEEELTRAGLVSIFLGHYFFWDARKHLEIIEKHGFSVKEDGPVEGTYNNYENLDEEMHGLHDYLKFVKYGFGRATDHACIDIRNHRITREEGLKLVKKFDGKYPKLAVKAFIEYSGLSKEEIDSVINSFTNPVLFKTKADGTFMRNKKGDLIRNFPIR</sequence>
<keyword evidence="1" id="KW-0969">Cilium</keyword>
<protein>
    <submittedName>
        <fullName evidence="1">Flagellin modification protein, PseA</fullName>
    </submittedName>
</protein>
<organism evidence="1 2">
    <name type="scientific">Candidatus Nomurabacteria bacterium RIFOXYB1_FULL_39_16</name>
    <dbReference type="NCBI Taxonomy" id="1801803"/>
    <lineage>
        <taxon>Bacteria</taxon>
        <taxon>Candidatus Nomuraibacteriota</taxon>
    </lineage>
</organism>
<name>A0A1F6YTP7_9BACT</name>
<evidence type="ECO:0000313" key="1">
    <source>
        <dbReference type="EMBL" id="OGJ09762.1"/>
    </source>
</evidence>
<dbReference type="STRING" id="1801803.A2356_02155"/>
<dbReference type="NCBIfam" id="TIGR03573">
    <property type="entry name" value="WbuX"/>
    <property type="match status" value="1"/>
</dbReference>
<gene>
    <name evidence="1" type="ORF">A2356_02155</name>
</gene>
<proteinExistence type="predicted"/>
<comment type="caution">
    <text evidence="1">The sequence shown here is derived from an EMBL/GenBank/DDBJ whole genome shotgun (WGS) entry which is preliminary data.</text>
</comment>
<keyword evidence="1" id="KW-0282">Flagellum</keyword>
<dbReference type="SUPFAM" id="SSF52402">
    <property type="entry name" value="Adenine nucleotide alpha hydrolases-like"/>
    <property type="match status" value="1"/>
</dbReference>
<accession>A0A1F6YTP7</accession>
<dbReference type="EMBL" id="MFWB01000005">
    <property type="protein sequence ID" value="OGJ09762.1"/>
    <property type="molecule type" value="Genomic_DNA"/>
</dbReference>
<dbReference type="AlphaFoldDB" id="A0A1F6YTP7"/>